<feature type="domain" description="PGG" evidence="4">
    <location>
        <begin position="805"/>
        <end position="916"/>
    </location>
</feature>
<evidence type="ECO:0000256" key="3">
    <source>
        <dbReference type="SAM" id="SignalP"/>
    </source>
</evidence>
<feature type="transmembrane region" description="Helical" evidence="2">
    <location>
        <begin position="738"/>
        <end position="758"/>
    </location>
</feature>
<dbReference type="AlphaFoldDB" id="A0AAQ3T3E3"/>
<feature type="transmembrane region" description="Helical" evidence="2">
    <location>
        <begin position="924"/>
        <end position="949"/>
    </location>
</feature>
<feature type="compositionally biased region" description="Basic and acidic residues" evidence="1">
    <location>
        <begin position="214"/>
        <end position="229"/>
    </location>
</feature>
<feature type="transmembrane region" description="Helical" evidence="2">
    <location>
        <begin position="514"/>
        <end position="532"/>
    </location>
</feature>
<proteinExistence type="predicted"/>
<keyword evidence="6" id="KW-1185">Reference proteome</keyword>
<feature type="transmembrane region" description="Helical" evidence="2">
    <location>
        <begin position="861"/>
        <end position="881"/>
    </location>
</feature>
<dbReference type="PANTHER" id="PTHR24177">
    <property type="entry name" value="CASKIN"/>
    <property type="match status" value="1"/>
</dbReference>
<feature type="transmembrane region" description="Helical" evidence="2">
    <location>
        <begin position="544"/>
        <end position="567"/>
    </location>
</feature>
<evidence type="ECO:0000313" key="5">
    <source>
        <dbReference type="EMBL" id="WVZ65973.1"/>
    </source>
</evidence>
<keyword evidence="3" id="KW-0732">Signal</keyword>
<feature type="transmembrane region" description="Helical" evidence="2">
    <location>
        <begin position="628"/>
        <end position="645"/>
    </location>
</feature>
<feature type="transmembrane region" description="Helical" evidence="2">
    <location>
        <begin position="810"/>
        <end position="828"/>
    </location>
</feature>
<dbReference type="EMBL" id="CP144747">
    <property type="protein sequence ID" value="WVZ65973.1"/>
    <property type="molecule type" value="Genomic_DNA"/>
</dbReference>
<feature type="signal peptide" evidence="3">
    <location>
        <begin position="1"/>
        <end position="20"/>
    </location>
</feature>
<organism evidence="5 6">
    <name type="scientific">Paspalum notatum var. saurae</name>
    <dbReference type="NCBI Taxonomy" id="547442"/>
    <lineage>
        <taxon>Eukaryota</taxon>
        <taxon>Viridiplantae</taxon>
        <taxon>Streptophyta</taxon>
        <taxon>Embryophyta</taxon>
        <taxon>Tracheophyta</taxon>
        <taxon>Spermatophyta</taxon>
        <taxon>Magnoliopsida</taxon>
        <taxon>Liliopsida</taxon>
        <taxon>Poales</taxon>
        <taxon>Poaceae</taxon>
        <taxon>PACMAD clade</taxon>
        <taxon>Panicoideae</taxon>
        <taxon>Andropogonodae</taxon>
        <taxon>Paspaleae</taxon>
        <taxon>Paspalinae</taxon>
        <taxon>Paspalum</taxon>
    </lineage>
</organism>
<evidence type="ECO:0000259" key="4">
    <source>
        <dbReference type="Pfam" id="PF13962"/>
    </source>
</evidence>
<feature type="transmembrane region" description="Helical" evidence="2">
    <location>
        <begin position="709"/>
        <end position="726"/>
    </location>
</feature>
<evidence type="ECO:0000313" key="6">
    <source>
        <dbReference type="Proteomes" id="UP001341281"/>
    </source>
</evidence>
<dbReference type="InterPro" id="IPR026961">
    <property type="entry name" value="PGG_dom"/>
</dbReference>
<dbReference type="Proteomes" id="UP001341281">
    <property type="component" value="Chromosome 03"/>
</dbReference>
<reference evidence="5 6" key="1">
    <citation type="submission" date="2024-02" db="EMBL/GenBank/DDBJ databases">
        <title>High-quality chromosome-scale genome assembly of Pensacola bahiagrass (Paspalum notatum Flugge var. saurae).</title>
        <authorList>
            <person name="Vega J.M."/>
            <person name="Podio M."/>
            <person name="Orjuela J."/>
            <person name="Siena L.A."/>
            <person name="Pessino S.C."/>
            <person name="Combes M.C."/>
            <person name="Mariac C."/>
            <person name="Albertini E."/>
            <person name="Pupilli F."/>
            <person name="Ortiz J.P.A."/>
            <person name="Leblanc O."/>
        </authorList>
    </citation>
    <scope>NUCLEOTIDE SEQUENCE [LARGE SCALE GENOMIC DNA]</scope>
    <source>
        <strain evidence="5">R1</strain>
        <tissue evidence="5">Leaf</tissue>
    </source>
</reference>
<name>A0AAQ3T3E3_PASNO</name>
<protein>
    <recommendedName>
        <fullName evidence="4">PGG domain-containing protein</fullName>
    </recommendedName>
</protein>
<feature type="transmembrane region" description="Helical" evidence="2">
    <location>
        <begin position="480"/>
        <end position="502"/>
    </location>
</feature>
<sequence>SKAVSVCVIVDLLALIGAYAAGSCRSVETSVFVVLITVAVWICFALLAATFVHRPVAAWLKKIEPGIEKCMHTIGRVFSLKTPRNISRNREGDNIANSQQSVGFETNLMQPESASESKHQIADHLQVPINKEGESNGEHHTSGTHQTANTMEVVSCSGHALMTDEPSQNNTDGMHSLEDHSTHCGTAAKEPMSKTGNPSMNFQLQFLVTYVNPEHRSTENRSPVNRREQSSSTEALNIPNPPNANGNMSKADHQSAENLLTDEARQKSSLMAGLETTNPVDGTSHSEHQSTDCERVENMTGQSSSIDDHKPTIMAVEDISQDIMLASDSNGATNDLTAEKESADVSREAIEIEIETESESEIVETNDRTENAERILARIFPLPNGNIGKNERPPNQGDNNENADGDRTDEHLKKSRTYLLLLAILAVSLTYQSGLNPPGGFWSTEEDNNMTGGPILNDKHHRPYHLPGDPILEDSHHRRYIAFFYLNAVAFVASLVMIIMLLNRRMSNKVIKRYALQTVMIVDLLALTGSYVMGSCRKTRNSIYISLLVFLVLAYVSIHVLIAIHVIPKRCKDAAAKKLENFSCRYIWTNQIPPVHKQRGDAKDKDCELGRNEMGDAIDKVWERRRNLLLTIAILAATVTYQAGMNPPGGVWSDDTAVSGIPGDPILQHNNSKRYDVFYYSNSLSFVSSVVITILLVNKASCEHGIKSYALRVCLVVGLVGLLIAYSAGSCRKAKDSIYLIIIAAAVLSSLVIQVLLLSSTQDTLRGPTGKDIERLLQLFVGKEEAWHGTNPKQHESSDHHPKEKDRKKYKYLILLAILAASITYQAGLNPPGGIWSSDPDEGYVAGNPVLLDIHPRRYKVFFWFNSISLMTSIVVIMLLLNKSVREKDLPLWVLHIIMVFNLLALITAFAAGSCRKFRTSVYVYALVVGVVIYLIIAIFVSSGIAKYLRSKSKEQSGRSPNRRRFGCKPEAT</sequence>
<feature type="domain" description="PGG" evidence="4">
    <location>
        <begin position="410"/>
        <end position="537"/>
    </location>
</feature>
<feature type="non-terminal residue" evidence="5">
    <location>
        <position position="1"/>
    </location>
</feature>
<dbReference type="GO" id="GO:0016020">
    <property type="term" value="C:membrane"/>
    <property type="evidence" value="ECO:0007669"/>
    <property type="project" value="TreeGrafter"/>
</dbReference>
<feature type="region of interest" description="Disordered" evidence="1">
    <location>
        <begin position="382"/>
        <end position="408"/>
    </location>
</feature>
<evidence type="ECO:0000256" key="2">
    <source>
        <dbReference type="SAM" id="Phobius"/>
    </source>
</evidence>
<dbReference type="Pfam" id="PF13962">
    <property type="entry name" value="PGG"/>
    <property type="match status" value="3"/>
</dbReference>
<keyword evidence="2" id="KW-0472">Membrane</keyword>
<feature type="transmembrane region" description="Helical" evidence="2">
    <location>
        <begin position="893"/>
        <end position="912"/>
    </location>
</feature>
<feature type="non-terminal residue" evidence="5">
    <location>
        <position position="973"/>
    </location>
</feature>
<evidence type="ECO:0000256" key="1">
    <source>
        <dbReference type="SAM" id="MobiDB-lite"/>
    </source>
</evidence>
<keyword evidence="2" id="KW-1133">Transmembrane helix</keyword>
<feature type="region of interest" description="Disordered" evidence="1">
    <location>
        <begin position="161"/>
        <end position="199"/>
    </location>
</feature>
<gene>
    <name evidence="5" type="ORF">U9M48_015253</name>
</gene>
<feature type="domain" description="PGG" evidence="4">
    <location>
        <begin position="622"/>
        <end position="732"/>
    </location>
</feature>
<keyword evidence="2" id="KW-0812">Transmembrane</keyword>
<dbReference type="PANTHER" id="PTHR24177:SF43">
    <property type="entry name" value="OS06G0292100 PROTEIN"/>
    <property type="match status" value="1"/>
</dbReference>
<feature type="transmembrane region" description="Helical" evidence="2">
    <location>
        <begin position="30"/>
        <end position="52"/>
    </location>
</feature>
<feature type="region of interest" description="Disordered" evidence="1">
    <location>
        <begin position="214"/>
        <end position="255"/>
    </location>
</feature>
<feature type="chain" id="PRO_5042925166" description="PGG domain-containing protein" evidence="3">
    <location>
        <begin position="21"/>
        <end position="973"/>
    </location>
</feature>
<feature type="transmembrane region" description="Helical" evidence="2">
    <location>
        <begin position="677"/>
        <end position="697"/>
    </location>
</feature>
<accession>A0AAQ3T3E3</accession>